<dbReference type="PANTHER" id="PTHR43482">
    <property type="entry name" value="PROTEIN AST1-RELATED"/>
    <property type="match status" value="1"/>
</dbReference>
<evidence type="ECO:0000313" key="2">
    <source>
        <dbReference type="EMBL" id="KAF2159166.1"/>
    </source>
</evidence>
<dbReference type="SUPFAM" id="SSF51735">
    <property type="entry name" value="NAD(P)-binding Rossmann-fold domains"/>
    <property type="match status" value="1"/>
</dbReference>
<evidence type="ECO:0000259" key="1">
    <source>
        <dbReference type="SMART" id="SM00829"/>
    </source>
</evidence>
<dbReference type="OrthoDB" id="414243at2759"/>
<evidence type="ECO:0000313" key="3">
    <source>
        <dbReference type="Proteomes" id="UP000799537"/>
    </source>
</evidence>
<dbReference type="PANTHER" id="PTHR43482:SF1">
    <property type="entry name" value="PROTEIN AST1-RELATED"/>
    <property type="match status" value="1"/>
</dbReference>
<dbReference type="Pfam" id="PF00107">
    <property type="entry name" value="ADH_zinc_N"/>
    <property type="match status" value="1"/>
</dbReference>
<dbReference type="SUPFAM" id="SSF50129">
    <property type="entry name" value="GroES-like"/>
    <property type="match status" value="1"/>
</dbReference>
<name>A0A6A6C0D7_ZASCE</name>
<dbReference type="InterPro" id="IPR013149">
    <property type="entry name" value="ADH-like_C"/>
</dbReference>
<keyword evidence="3" id="KW-1185">Reference proteome</keyword>
<dbReference type="SMART" id="SM00829">
    <property type="entry name" value="PKS_ER"/>
    <property type="match status" value="1"/>
</dbReference>
<dbReference type="GO" id="GO:0016491">
    <property type="term" value="F:oxidoreductase activity"/>
    <property type="evidence" value="ECO:0007669"/>
    <property type="project" value="InterPro"/>
</dbReference>
<dbReference type="InterPro" id="IPR036291">
    <property type="entry name" value="NAD(P)-bd_dom_sf"/>
</dbReference>
<dbReference type="InterPro" id="IPR013154">
    <property type="entry name" value="ADH-like_N"/>
</dbReference>
<dbReference type="Pfam" id="PF08240">
    <property type="entry name" value="ADH_N"/>
    <property type="match status" value="1"/>
</dbReference>
<dbReference type="GeneID" id="54563131"/>
<protein>
    <recommendedName>
        <fullName evidence="1">Enoyl reductase (ER) domain-containing protein</fullName>
    </recommendedName>
</protein>
<dbReference type="InterPro" id="IPR020843">
    <property type="entry name" value="ER"/>
</dbReference>
<dbReference type="InterPro" id="IPR011032">
    <property type="entry name" value="GroES-like_sf"/>
</dbReference>
<dbReference type="AlphaFoldDB" id="A0A6A6C0D7"/>
<organism evidence="2 3">
    <name type="scientific">Zasmidium cellare ATCC 36951</name>
    <dbReference type="NCBI Taxonomy" id="1080233"/>
    <lineage>
        <taxon>Eukaryota</taxon>
        <taxon>Fungi</taxon>
        <taxon>Dikarya</taxon>
        <taxon>Ascomycota</taxon>
        <taxon>Pezizomycotina</taxon>
        <taxon>Dothideomycetes</taxon>
        <taxon>Dothideomycetidae</taxon>
        <taxon>Mycosphaerellales</taxon>
        <taxon>Mycosphaerellaceae</taxon>
        <taxon>Zasmidium</taxon>
    </lineage>
</organism>
<accession>A0A6A6C0D7</accession>
<dbReference type="RefSeq" id="XP_033660055.1">
    <property type="nucleotide sequence ID" value="XM_033809859.1"/>
</dbReference>
<dbReference type="EMBL" id="ML993641">
    <property type="protein sequence ID" value="KAF2159166.1"/>
    <property type="molecule type" value="Genomic_DNA"/>
</dbReference>
<proteinExistence type="predicted"/>
<dbReference type="Gene3D" id="3.90.180.10">
    <property type="entry name" value="Medium-chain alcohol dehydrogenases, catalytic domain"/>
    <property type="match status" value="1"/>
</dbReference>
<reference evidence="2" key="1">
    <citation type="journal article" date="2020" name="Stud. Mycol.">
        <title>101 Dothideomycetes genomes: a test case for predicting lifestyles and emergence of pathogens.</title>
        <authorList>
            <person name="Haridas S."/>
            <person name="Albert R."/>
            <person name="Binder M."/>
            <person name="Bloem J."/>
            <person name="Labutti K."/>
            <person name="Salamov A."/>
            <person name="Andreopoulos B."/>
            <person name="Baker S."/>
            <person name="Barry K."/>
            <person name="Bills G."/>
            <person name="Bluhm B."/>
            <person name="Cannon C."/>
            <person name="Castanera R."/>
            <person name="Culley D."/>
            <person name="Daum C."/>
            <person name="Ezra D."/>
            <person name="Gonzalez J."/>
            <person name="Henrissat B."/>
            <person name="Kuo A."/>
            <person name="Liang C."/>
            <person name="Lipzen A."/>
            <person name="Lutzoni F."/>
            <person name="Magnuson J."/>
            <person name="Mondo S."/>
            <person name="Nolan M."/>
            <person name="Ohm R."/>
            <person name="Pangilinan J."/>
            <person name="Park H.-J."/>
            <person name="Ramirez L."/>
            <person name="Alfaro M."/>
            <person name="Sun H."/>
            <person name="Tritt A."/>
            <person name="Yoshinaga Y."/>
            <person name="Zwiers L.-H."/>
            <person name="Turgeon B."/>
            <person name="Goodwin S."/>
            <person name="Spatafora J."/>
            <person name="Crous P."/>
            <person name="Grigoriev I."/>
        </authorList>
    </citation>
    <scope>NUCLEOTIDE SEQUENCE</scope>
    <source>
        <strain evidence="2">ATCC 36951</strain>
    </source>
</reference>
<feature type="domain" description="Enoyl reductase (ER)" evidence="1">
    <location>
        <begin position="11"/>
        <end position="310"/>
    </location>
</feature>
<dbReference type="InterPro" id="IPR052585">
    <property type="entry name" value="Lipid_raft_assoc_Zn_ADH"/>
</dbReference>
<sequence>MKAFRATKSSTTTPSLTLQTVPIPKPNAQQVLIRIKTSAVQPSDILNAKGEFPQTTFPRTLGRDFACVIIDGPPHLLKKEVFGTSGASFSFTEDGAHAEYAIVPANGFCLKPPSLDWVQAALVGVPCSTALQIMERSGLKAGESILVLGGNGSVGSWVSWLAKARSRQVITVGRHGADIDSTKDPKLEGVAALTNGKGVDVVVDTVGDVALIRAATEQMIHSGRLVSIMAPRTGSTDVTFDLFSFYRRELSFLSCNTADYTQAYMTRLLNEKLLPLLKGNTENMPKVKATEISLGQVAEAYDGSIRKAVIVCDA</sequence>
<gene>
    <name evidence="2" type="ORF">M409DRAFT_30305</name>
</gene>
<dbReference type="Proteomes" id="UP000799537">
    <property type="component" value="Unassembled WGS sequence"/>
</dbReference>